<dbReference type="Gene3D" id="3.20.20.140">
    <property type="entry name" value="Metal-dependent hydrolases"/>
    <property type="match status" value="1"/>
</dbReference>
<dbReference type="EMBL" id="FVZE01000019">
    <property type="protein sequence ID" value="SLK12400.1"/>
    <property type="molecule type" value="Genomic_DNA"/>
</dbReference>
<feature type="signal peptide" evidence="1">
    <location>
        <begin position="1"/>
        <end position="21"/>
    </location>
</feature>
<proteinExistence type="predicted"/>
<protein>
    <recommendedName>
        <fullName evidence="4">Phosphoesterase</fullName>
    </recommendedName>
</protein>
<evidence type="ECO:0000313" key="3">
    <source>
        <dbReference type="Proteomes" id="UP000190989"/>
    </source>
</evidence>
<evidence type="ECO:0000256" key="1">
    <source>
        <dbReference type="SAM" id="SignalP"/>
    </source>
</evidence>
<keyword evidence="1" id="KW-0732">Signal</keyword>
<accession>A0A1U6IWK8</accession>
<dbReference type="Proteomes" id="UP000190989">
    <property type="component" value="Unassembled WGS sequence"/>
</dbReference>
<reference evidence="3" key="1">
    <citation type="submission" date="2017-02" db="EMBL/GenBank/DDBJ databases">
        <authorList>
            <person name="Varghese N."/>
            <person name="Submissions S."/>
        </authorList>
    </citation>
    <scope>NUCLEOTIDE SEQUENCE [LARGE SCALE GENOMIC DNA]</scope>
    <source>
        <strain evidence="3">SM117</strain>
    </source>
</reference>
<dbReference type="RefSeq" id="WP_079732051.1">
    <property type="nucleotide sequence ID" value="NZ_FVZE01000019.1"/>
</dbReference>
<evidence type="ECO:0000313" key="2">
    <source>
        <dbReference type="EMBL" id="SLK12400.1"/>
    </source>
</evidence>
<dbReference type="SUPFAM" id="SSF89550">
    <property type="entry name" value="PHP domain-like"/>
    <property type="match status" value="1"/>
</dbReference>
<keyword evidence="3" id="KW-1185">Reference proteome</keyword>
<name>A0A1U6IWK8_9SPHN</name>
<evidence type="ECO:0008006" key="4">
    <source>
        <dbReference type="Google" id="ProtNLM"/>
    </source>
</evidence>
<feature type="chain" id="PRO_5012391670" description="Phosphoesterase" evidence="1">
    <location>
        <begin position="22"/>
        <end position="479"/>
    </location>
</feature>
<sequence length="479" mass="51681">MRKSIIGRQSLALVTFFLATAASGQLGGGGQASREDGPREWLAGDHHVHSEFSAGWQPDPAHPEAAPKPVLGGDSRHTGLQNAQMARRFGLDWMVATDHGGPHHSELNYRVAWPVIEDVRKAVPDLIVFYGLEFDTPGGEHATLIMPRDPSERENLRRIEAGYAERDAWPTDPARDSKPRMLEALRMLEGLTPRPVLLANHPSRTATGPGLWGLHDPEEFRRWMDVAPHVAVGMEGIPGHQAAMPAKGRDAAHGSRGLYGGYPTMGGFDQMTATLGGAWDAMLSEGRHWWITAGSDSHGHHSEGGADFWPGEYAKTWVHSRREPADILDGLRKGRVFVSTGNLVTGVSLAVAGRPVELGSTLALPAKGPTLLTIELTGAAGKPGMAVDAALDHVDVIVGSVGASGGIDTHVARQFPIPRASGKSDKVTLQYRIPDFDGEIYLRLRGTNTKQGEPDVDVPGEDPGADLWFYSNPIFLTRD</sequence>
<gene>
    <name evidence="2" type="ORF">SAMN06295987_1197</name>
</gene>
<dbReference type="AlphaFoldDB" id="A0A1U6IWK8"/>
<organism evidence="2 3">
    <name type="scientific">Novosphingobium mathurense</name>
    <dbReference type="NCBI Taxonomy" id="428990"/>
    <lineage>
        <taxon>Bacteria</taxon>
        <taxon>Pseudomonadati</taxon>
        <taxon>Pseudomonadota</taxon>
        <taxon>Alphaproteobacteria</taxon>
        <taxon>Sphingomonadales</taxon>
        <taxon>Sphingomonadaceae</taxon>
        <taxon>Novosphingobium</taxon>
    </lineage>
</organism>
<dbReference type="InterPro" id="IPR016195">
    <property type="entry name" value="Pol/histidinol_Pase-like"/>
</dbReference>
<dbReference type="STRING" id="428990.SAMN06295987_1197"/>